<evidence type="ECO:0000313" key="2">
    <source>
        <dbReference type="Proteomes" id="UP000299102"/>
    </source>
</evidence>
<name>A0A4C1YND2_EUMVA</name>
<sequence>MFDTTMGAGGRRSRPPAGPRLRHLLAHAATPKSELESYGERATLVKPGRSLNRKGDKERPKEIELKIHRKRDYTNVSGRSPLNWKHHIIRVRGRPSIKPQIGIKGRGGGLEPNLTPSHLDRKIAQIALRVYQNRKTPNCPDHAPAASGLLRTGSEIFIVLEVPRVWRTDIK</sequence>
<proteinExistence type="predicted"/>
<gene>
    <name evidence="1" type="ORF">EVAR_98449_1</name>
</gene>
<comment type="caution">
    <text evidence="1">The sequence shown here is derived from an EMBL/GenBank/DDBJ whole genome shotgun (WGS) entry which is preliminary data.</text>
</comment>
<evidence type="ECO:0000313" key="1">
    <source>
        <dbReference type="EMBL" id="GBP77756.1"/>
    </source>
</evidence>
<dbReference type="AlphaFoldDB" id="A0A4C1YND2"/>
<reference evidence="1 2" key="1">
    <citation type="journal article" date="2019" name="Commun. Biol.">
        <title>The bagworm genome reveals a unique fibroin gene that provides high tensile strength.</title>
        <authorList>
            <person name="Kono N."/>
            <person name="Nakamura H."/>
            <person name="Ohtoshi R."/>
            <person name="Tomita M."/>
            <person name="Numata K."/>
            <person name="Arakawa K."/>
        </authorList>
    </citation>
    <scope>NUCLEOTIDE SEQUENCE [LARGE SCALE GENOMIC DNA]</scope>
</reference>
<dbReference type="EMBL" id="BGZK01001345">
    <property type="protein sequence ID" value="GBP77756.1"/>
    <property type="molecule type" value="Genomic_DNA"/>
</dbReference>
<keyword evidence="2" id="KW-1185">Reference proteome</keyword>
<protein>
    <submittedName>
        <fullName evidence="1">Uncharacterized protein</fullName>
    </submittedName>
</protein>
<dbReference type="Proteomes" id="UP000299102">
    <property type="component" value="Unassembled WGS sequence"/>
</dbReference>
<organism evidence="1 2">
    <name type="scientific">Eumeta variegata</name>
    <name type="common">Bagworm moth</name>
    <name type="synonym">Eumeta japonica</name>
    <dbReference type="NCBI Taxonomy" id="151549"/>
    <lineage>
        <taxon>Eukaryota</taxon>
        <taxon>Metazoa</taxon>
        <taxon>Ecdysozoa</taxon>
        <taxon>Arthropoda</taxon>
        <taxon>Hexapoda</taxon>
        <taxon>Insecta</taxon>
        <taxon>Pterygota</taxon>
        <taxon>Neoptera</taxon>
        <taxon>Endopterygota</taxon>
        <taxon>Lepidoptera</taxon>
        <taxon>Glossata</taxon>
        <taxon>Ditrysia</taxon>
        <taxon>Tineoidea</taxon>
        <taxon>Psychidae</taxon>
        <taxon>Oiketicinae</taxon>
        <taxon>Eumeta</taxon>
    </lineage>
</organism>
<accession>A0A4C1YND2</accession>